<name>A0A7K1KM15_9BACT</name>
<evidence type="ECO:0000313" key="2">
    <source>
        <dbReference type="Proteomes" id="UP000461162"/>
    </source>
</evidence>
<dbReference type="EMBL" id="WODC01000002">
    <property type="protein sequence ID" value="MUM77080.1"/>
    <property type="molecule type" value="Genomic_DNA"/>
</dbReference>
<dbReference type="RefSeq" id="WP_155932834.1">
    <property type="nucleotide sequence ID" value="NZ_WODC01000002.1"/>
</dbReference>
<evidence type="ECO:0000313" key="1">
    <source>
        <dbReference type="EMBL" id="MUM77080.1"/>
    </source>
</evidence>
<accession>A0A7K1KM15</accession>
<comment type="caution">
    <text evidence="1">The sequence shown here is derived from an EMBL/GenBank/DDBJ whole genome shotgun (WGS) entry which is preliminary data.</text>
</comment>
<sequence>MPNMDYPGPCPSCMGIDGCADEAGKKAAVANYCKGLEMELNSWKARLYDVLVAEPSGDLTDTINLLKSTVREIEAVAEQMQQTCPTNLGEQEKMIGSKLENMRTHYTKALQVISPGWFGG</sequence>
<organism evidence="1 2">
    <name type="scientific">Pseudodesulfovibrio alkaliphilus</name>
    <dbReference type="NCBI Taxonomy" id="2661613"/>
    <lineage>
        <taxon>Bacteria</taxon>
        <taxon>Pseudomonadati</taxon>
        <taxon>Thermodesulfobacteriota</taxon>
        <taxon>Desulfovibrionia</taxon>
        <taxon>Desulfovibrionales</taxon>
        <taxon>Desulfovibrionaceae</taxon>
    </lineage>
</organism>
<keyword evidence="2" id="KW-1185">Reference proteome</keyword>
<protein>
    <submittedName>
        <fullName evidence="1">Uncharacterized protein</fullName>
    </submittedName>
</protein>
<reference evidence="1 2" key="1">
    <citation type="submission" date="2019-11" db="EMBL/GenBank/DDBJ databases">
        <title>Pseudodesulfovibrio alkaliphilus, sp. nov., an alkaliphilic sulfate-reducing bacteria from mud volcano of Taman peninsula, Russia.</title>
        <authorList>
            <person name="Frolova A."/>
            <person name="Merkel A.Y."/>
            <person name="Slobodkin A.I."/>
        </authorList>
    </citation>
    <scope>NUCLEOTIDE SEQUENCE [LARGE SCALE GENOMIC DNA]</scope>
    <source>
        <strain evidence="1 2">F-1</strain>
    </source>
</reference>
<proteinExistence type="predicted"/>
<dbReference type="Proteomes" id="UP000461162">
    <property type="component" value="Unassembled WGS sequence"/>
</dbReference>
<dbReference type="AlphaFoldDB" id="A0A7K1KM15"/>
<gene>
    <name evidence="1" type="ORF">GKC30_05495</name>
</gene>